<feature type="signal peptide" evidence="1">
    <location>
        <begin position="1"/>
        <end position="20"/>
    </location>
</feature>
<keyword evidence="1" id="KW-0732">Signal</keyword>
<sequence>MKANMLLIPLLISISSSLQADILSPTENSASYADKRLRYTAKLDKPAQAVKVKQDQSHELNDAKSTERFLVPKLTKSEIEKGATALPETTPKMKNISDLPLRELNESLQISFREKN</sequence>
<evidence type="ECO:0000313" key="2">
    <source>
        <dbReference type="EMBL" id="HEC75261.1"/>
    </source>
</evidence>
<comment type="caution">
    <text evidence="2">The sequence shown here is derived from an EMBL/GenBank/DDBJ whole genome shotgun (WGS) entry which is preliminary data.</text>
</comment>
<feature type="non-terminal residue" evidence="2">
    <location>
        <position position="116"/>
    </location>
</feature>
<name>A0A7C1VTK8_9GAMM</name>
<accession>A0A7C1VTK8</accession>
<gene>
    <name evidence="2" type="ORF">ENI26_12965</name>
</gene>
<dbReference type="Proteomes" id="UP000886384">
    <property type="component" value="Unassembled WGS sequence"/>
</dbReference>
<reference evidence="2" key="1">
    <citation type="journal article" date="2020" name="mSystems">
        <title>Genome- and Community-Level Interaction Insights into Carbon Utilization and Element Cycling Functions of Hydrothermarchaeota in Hydrothermal Sediment.</title>
        <authorList>
            <person name="Zhou Z."/>
            <person name="Liu Y."/>
            <person name="Xu W."/>
            <person name="Pan J."/>
            <person name="Luo Z.H."/>
            <person name="Li M."/>
        </authorList>
    </citation>
    <scope>NUCLEOTIDE SEQUENCE [LARGE SCALE GENOMIC DNA]</scope>
    <source>
        <strain evidence="2">HyVt-380</strain>
    </source>
</reference>
<organism evidence="2">
    <name type="scientific">Methylophaga aminisulfidivorans</name>
    <dbReference type="NCBI Taxonomy" id="230105"/>
    <lineage>
        <taxon>Bacteria</taxon>
        <taxon>Pseudomonadati</taxon>
        <taxon>Pseudomonadota</taxon>
        <taxon>Gammaproteobacteria</taxon>
        <taxon>Thiotrichales</taxon>
        <taxon>Piscirickettsiaceae</taxon>
        <taxon>Methylophaga</taxon>
    </lineage>
</organism>
<dbReference type="AlphaFoldDB" id="A0A7C1VTK8"/>
<dbReference type="EMBL" id="DRHY01000300">
    <property type="protein sequence ID" value="HEC75261.1"/>
    <property type="molecule type" value="Genomic_DNA"/>
</dbReference>
<feature type="chain" id="PRO_5028049895" evidence="1">
    <location>
        <begin position="21"/>
        <end position="116"/>
    </location>
</feature>
<protein>
    <submittedName>
        <fullName evidence="2">Uncharacterized protein</fullName>
    </submittedName>
</protein>
<proteinExistence type="predicted"/>
<evidence type="ECO:0000256" key="1">
    <source>
        <dbReference type="SAM" id="SignalP"/>
    </source>
</evidence>